<evidence type="ECO:0000313" key="2">
    <source>
        <dbReference type="EMBL" id="MDK2126113.1"/>
    </source>
</evidence>
<dbReference type="Pfam" id="PF09511">
    <property type="entry name" value="RNA_lig_T4_1"/>
    <property type="match status" value="1"/>
</dbReference>
<gene>
    <name evidence="2" type="ORF">PZA18_18885</name>
</gene>
<comment type="caution">
    <text evidence="2">The sequence shown here is derived from an EMBL/GenBank/DDBJ whole genome shotgun (WGS) entry which is preliminary data.</text>
</comment>
<sequence>MFNKIQHINDVLPFISEKKEIRVQQQADGLTVVCYEAYDEQTFDTAAALECRGIVFDRTGALVSRPLHKFFNLGEFPAYSLEKLMARDDIACIFEKIDGSMVATAWVDDKLLWRSMKSFSSPVVSYTETFLAKSENQRLQQFAQLAASQGMTAVFELQHPDLPIVIPPDKVDLRLLHVRDNLSGEYLMLNPQHPVHDWIAEYAIPLAPRFDAWTLRMALDALPEMADSEGFVIQFQNGDMLKVKCPWYLRRHGASSVLRERDVAILALEQKLDDVKAALAQAGVDLTEVLATEARLHQQLRLLEQEVAALAAQGAGLDRKGFALKFRPHPLFSLAMAHFTGQKPQLTPWYGANRLKQDFGMRVVAEFPETASPDN</sequence>
<protein>
    <submittedName>
        <fullName evidence="2">T4 RnlA family RNA ligase</fullName>
    </submittedName>
</protein>
<keyword evidence="3" id="KW-1185">Reference proteome</keyword>
<dbReference type="Gene3D" id="1.10.3550.20">
    <property type="match status" value="1"/>
</dbReference>
<evidence type="ECO:0000313" key="3">
    <source>
        <dbReference type="Proteomes" id="UP001172778"/>
    </source>
</evidence>
<proteinExistence type="predicted"/>
<dbReference type="InterPro" id="IPR019039">
    <property type="entry name" value="T4-Rnl1-like_N"/>
</dbReference>
<reference evidence="2" key="1">
    <citation type="submission" date="2023-03" db="EMBL/GenBank/DDBJ databases">
        <title>Chitinimonas shenzhenensis gen. nov., sp. nov., a novel member of family Burkholderiaceae isolated from activated sludge collected in Shen Zhen, China.</title>
        <authorList>
            <person name="Wang X."/>
        </authorList>
    </citation>
    <scope>NUCLEOTIDE SEQUENCE</scope>
    <source>
        <strain evidence="2">DQS-5</strain>
    </source>
</reference>
<accession>A0ABT7E451</accession>
<evidence type="ECO:0000259" key="1">
    <source>
        <dbReference type="Pfam" id="PF09511"/>
    </source>
</evidence>
<name>A0ABT7E451_9NEIS</name>
<dbReference type="RefSeq" id="WP_284102428.1">
    <property type="nucleotide sequence ID" value="NZ_JARRAF010000031.1"/>
</dbReference>
<dbReference type="Proteomes" id="UP001172778">
    <property type="component" value="Unassembled WGS sequence"/>
</dbReference>
<keyword evidence="2" id="KW-0436">Ligase</keyword>
<feature type="domain" description="T4 RNA ligase 1-like N-terminal" evidence="1">
    <location>
        <begin position="50"/>
        <end position="248"/>
    </location>
</feature>
<dbReference type="GO" id="GO:0016874">
    <property type="term" value="F:ligase activity"/>
    <property type="evidence" value="ECO:0007669"/>
    <property type="project" value="UniProtKB-KW"/>
</dbReference>
<organism evidence="2 3">
    <name type="scientific">Parachitinimonas caeni</name>
    <dbReference type="NCBI Taxonomy" id="3031301"/>
    <lineage>
        <taxon>Bacteria</taxon>
        <taxon>Pseudomonadati</taxon>
        <taxon>Pseudomonadota</taxon>
        <taxon>Betaproteobacteria</taxon>
        <taxon>Neisseriales</taxon>
        <taxon>Chitinibacteraceae</taxon>
        <taxon>Parachitinimonas</taxon>
    </lineage>
</organism>
<dbReference type="EMBL" id="JARRAF010000031">
    <property type="protein sequence ID" value="MDK2126113.1"/>
    <property type="molecule type" value="Genomic_DNA"/>
</dbReference>